<name>A0A0G4HNU4_9ALVE</name>
<accession>A0A0G4HNU4</accession>
<dbReference type="EMBL" id="CDMZ01003324">
    <property type="protein sequence ID" value="CEM45934.1"/>
    <property type="molecule type" value="Genomic_DNA"/>
</dbReference>
<sequence>MSLEVPSGRTFRRSSTIGALGDNPAAAVLKEDEVRRNLELAAAYGAQLLDEKEKLNEEVEKLKEKEKKQREMIQDMYSSESIEASGSSGETPKEVVRGIITSQSGENLESLGRSDATSRKVHGRGRVVVVSLVFVLL</sequence>
<dbReference type="VEuPathDB" id="CryptoDB:Cvel_1198"/>
<gene>
    <name evidence="2" type="ORF">Cvel_1198</name>
</gene>
<protein>
    <submittedName>
        <fullName evidence="2">Uncharacterized protein</fullName>
    </submittedName>
</protein>
<feature type="coiled-coil region" evidence="1">
    <location>
        <begin position="45"/>
        <end position="76"/>
    </location>
</feature>
<dbReference type="AlphaFoldDB" id="A0A0G4HNU4"/>
<reference evidence="2" key="1">
    <citation type="submission" date="2014-11" db="EMBL/GenBank/DDBJ databases">
        <authorList>
            <person name="Otto D Thomas"/>
            <person name="Naeem Raeece"/>
        </authorList>
    </citation>
    <scope>NUCLEOTIDE SEQUENCE</scope>
</reference>
<keyword evidence="1" id="KW-0175">Coiled coil</keyword>
<evidence type="ECO:0000313" key="2">
    <source>
        <dbReference type="EMBL" id="CEM45934.1"/>
    </source>
</evidence>
<organism evidence="2">
    <name type="scientific">Chromera velia CCMP2878</name>
    <dbReference type="NCBI Taxonomy" id="1169474"/>
    <lineage>
        <taxon>Eukaryota</taxon>
        <taxon>Sar</taxon>
        <taxon>Alveolata</taxon>
        <taxon>Colpodellida</taxon>
        <taxon>Chromeraceae</taxon>
        <taxon>Chromera</taxon>
    </lineage>
</organism>
<proteinExistence type="predicted"/>
<evidence type="ECO:0000256" key="1">
    <source>
        <dbReference type="SAM" id="Coils"/>
    </source>
</evidence>